<proteinExistence type="predicted"/>
<evidence type="ECO:0000259" key="1">
    <source>
        <dbReference type="Pfam" id="PF22296"/>
    </source>
</evidence>
<dbReference type="InterPro" id="IPR055360">
    <property type="entry name" value="bAvd"/>
</dbReference>
<keyword evidence="3" id="KW-1185">Reference proteome</keyword>
<dbReference type="SUPFAM" id="SSF158446">
    <property type="entry name" value="IVS-encoded protein-like"/>
    <property type="match status" value="1"/>
</dbReference>
<protein>
    <submittedName>
        <fullName evidence="2">Four helix bundle protein</fullName>
    </submittedName>
</protein>
<comment type="caution">
    <text evidence="2">The sequence shown here is derived from an EMBL/GenBank/DDBJ whole genome shotgun (WGS) entry which is preliminary data.</text>
</comment>
<dbReference type="CDD" id="cd16376">
    <property type="entry name" value="Avd_like"/>
    <property type="match status" value="1"/>
</dbReference>
<dbReference type="Proteomes" id="UP000289257">
    <property type="component" value="Unassembled WGS sequence"/>
</dbReference>
<name>A0A4Q0AHT9_9BACT</name>
<dbReference type="Gene3D" id="1.20.1440.60">
    <property type="entry name" value="23S rRNA-intervening sequence"/>
    <property type="match status" value="1"/>
</dbReference>
<accession>A0A4Q0AHT9</accession>
<dbReference type="InterPro" id="IPR036583">
    <property type="entry name" value="23S_rRNA_IVS_sf"/>
</dbReference>
<sequence length="132" mass="15017">MWLSRERERERERGSALRKVPIVNSVYHLYESFHECLIAFPKSERYSLGATCQSEILELLRVSLRAASSTKPSDKAAYINEASVRLDSLRLLLNLCKDCKCVSNQTYQQLDSTCNEIGRMLGGWLKSITSSP</sequence>
<evidence type="ECO:0000313" key="3">
    <source>
        <dbReference type="Proteomes" id="UP000289257"/>
    </source>
</evidence>
<reference evidence="2" key="1">
    <citation type="submission" date="2019-01" db="EMBL/GenBank/DDBJ databases">
        <title>Genomic signatures and co-occurrence patterns of the ultra-small Saccharimodia (Patescibacteria phylum) suggest a symbiotic lifestyle.</title>
        <authorList>
            <person name="Lemos L."/>
            <person name="Medeiros J."/>
            <person name="Andreote F."/>
            <person name="Fernandes G."/>
            <person name="Varani A."/>
            <person name="Oliveira G."/>
            <person name="Pylro V."/>
        </authorList>
    </citation>
    <scope>NUCLEOTIDE SEQUENCE [LARGE SCALE GENOMIC DNA]</scope>
    <source>
        <strain evidence="2">AMD02</strain>
    </source>
</reference>
<dbReference type="Pfam" id="PF22296">
    <property type="entry name" value="bAvd"/>
    <property type="match status" value="1"/>
</dbReference>
<organism evidence="2 3">
    <name type="scientific">Candidatus Microsaccharimonas sossegonensis</name>
    <dbReference type="NCBI Taxonomy" id="2506948"/>
    <lineage>
        <taxon>Bacteria</taxon>
        <taxon>Candidatus Saccharimonadota</taxon>
        <taxon>Candidatus Saccharimonadia</taxon>
        <taxon>Candidatus Saccharimonadales</taxon>
        <taxon>Candidatus Saccharimonadaceae</taxon>
        <taxon>Candidatus Microsaccharimonas</taxon>
    </lineage>
</organism>
<evidence type="ECO:0000313" key="2">
    <source>
        <dbReference type="EMBL" id="RWZ78755.1"/>
    </source>
</evidence>
<gene>
    <name evidence="2" type="ORF">EOT05_03330</name>
</gene>
<dbReference type="EMBL" id="SCKX01000001">
    <property type="protein sequence ID" value="RWZ78755.1"/>
    <property type="molecule type" value="Genomic_DNA"/>
</dbReference>
<dbReference type="AlphaFoldDB" id="A0A4Q0AHT9"/>
<feature type="domain" description="bAvd-like" evidence="1">
    <location>
        <begin position="23"/>
        <end position="128"/>
    </location>
</feature>